<accession>A0A165J4G6</accession>
<protein>
    <recommendedName>
        <fullName evidence="4">F-box domain-containing protein</fullName>
    </recommendedName>
</protein>
<organism evidence="2 3">
    <name type="scientific">Exidia glandulosa HHB12029</name>
    <dbReference type="NCBI Taxonomy" id="1314781"/>
    <lineage>
        <taxon>Eukaryota</taxon>
        <taxon>Fungi</taxon>
        <taxon>Dikarya</taxon>
        <taxon>Basidiomycota</taxon>
        <taxon>Agaricomycotina</taxon>
        <taxon>Agaricomycetes</taxon>
        <taxon>Auriculariales</taxon>
        <taxon>Exidiaceae</taxon>
        <taxon>Exidia</taxon>
    </lineage>
</organism>
<feature type="signal peptide" evidence="1">
    <location>
        <begin position="1"/>
        <end position="15"/>
    </location>
</feature>
<dbReference type="Gene3D" id="3.80.10.10">
    <property type="entry name" value="Ribonuclease Inhibitor"/>
    <property type="match status" value="1"/>
</dbReference>
<feature type="chain" id="PRO_5012272204" description="F-box domain-containing protein" evidence="1">
    <location>
        <begin position="16"/>
        <end position="324"/>
    </location>
</feature>
<dbReference type="EMBL" id="KV425975">
    <property type="protein sequence ID" value="KZV94318.1"/>
    <property type="molecule type" value="Genomic_DNA"/>
</dbReference>
<dbReference type="InParanoid" id="A0A165J4G6"/>
<dbReference type="Proteomes" id="UP000077266">
    <property type="component" value="Unassembled WGS sequence"/>
</dbReference>
<evidence type="ECO:0008006" key="4">
    <source>
        <dbReference type="Google" id="ProtNLM"/>
    </source>
</evidence>
<keyword evidence="3" id="KW-1185">Reference proteome</keyword>
<reference evidence="2 3" key="1">
    <citation type="journal article" date="2016" name="Mol. Biol. Evol.">
        <title>Comparative Genomics of Early-Diverging Mushroom-Forming Fungi Provides Insights into the Origins of Lignocellulose Decay Capabilities.</title>
        <authorList>
            <person name="Nagy L.G."/>
            <person name="Riley R."/>
            <person name="Tritt A."/>
            <person name="Adam C."/>
            <person name="Daum C."/>
            <person name="Floudas D."/>
            <person name="Sun H."/>
            <person name="Yadav J.S."/>
            <person name="Pangilinan J."/>
            <person name="Larsson K.H."/>
            <person name="Matsuura K."/>
            <person name="Barry K."/>
            <person name="Labutti K."/>
            <person name="Kuo R."/>
            <person name="Ohm R.A."/>
            <person name="Bhattacharya S.S."/>
            <person name="Shirouzu T."/>
            <person name="Yoshinaga Y."/>
            <person name="Martin F.M."/>
            <person name="Grigoriev I.V."/>
            <person name="Hibbett D.S."/>
        </authorList>
    </citation>
    <scope>NUCLEOTIDE SEQUENCE [LARGE SCALE GENOMIC DNA]</scope>
    <source>
        <strain evidence="2 3">HHB12029</strain>
    </source>
</reference>
<keyword evidence="1" id="KW-0732">Signal</keyword>
<sequence>MSLMTLPAELLLAIAEHLCWDLEYGWDSWRLLPLAQSCRYVSSSIAPLIGSSVGHYVSWSSPLARKMRETPLYYRIRSINVWLDFHVCAAPGSECAFTDTTCVAPIVALCQLNLVHLDFHLATDELLYNIASKVDALPRLRFLRVVSDSGSLSFGAVGAVTRHCPALETLCFRISLSRDGTLVPKQKVPFRLRCLRIEAGDLDAGAFAWLCSSSVGSLEHLKFEGGCSESLRDIAWIESDIAKAALAVLPRLTIRFHAKLCATHLIRFTSNLTHLTTNIDSVPSLDVLPSSLTSVHLDAWHRCHRLCVEVRIEQDIESRHFSGM</sequence>
<dbReference type="AlphaFoldDB" id="A0A165J4G6"/>
<name>A0A165J4G6_EXIGL</name>
<evidence type="ECO:0000313" key="2">
    <source>
        <dbReference type="EMBL" id="KZV94318.1"/>
    </source>
</evidence>
<evidence type="ECO:0000256" key="1">
    <source>
        <dbReference type="SAM" id="SignalP"/>
    </source>
</evidence>
<proteinExistence type="predicted"/>
<dbReference type="InterPro" id="IPR032675">
    <property type="entry name" value="LRR_dom_sf"/>
</dbReference>
<gene>
    <name evidence="2" type="ORF">EXIGLDRAFT_767272</name>
</gene>
<evidence type="ECO:0000313" key="3">
    <source>
        <dbReference type="Proteomes" id="UP000077266"/>
    </source>
</evidence>